<keyword evidence="3" id="KW-1185">Reference proteome</keyword>
<keyword evidence="1" id="KW-0732">Signal</keyword>
<feature type="chain" id="PRO_5013008864" evidence="1">
    <location>
        <begin position="23"/>
        <end position="432"/>
    </location>
</feature>
<proteinExistence type="predicted"/>
<reference evidence="2 3" key="1">
    <citation type="submission" date="2015-12" db="EMBL/GenBank/DDBJ databases">
        <title>Draft genome of the nematode, Onchocerca flexuosa.</title>
        <authorList>
            <person name="Mitreva M."/>
        </authorList>
    </citation>
    <scope>NUCLEOTIDE SEQUENCE [LARGE SCALE GENOMIC DNA]</scope>
    <source>
        <strain evidence="2">Red Deer</strain>
    </source>
</reference>
<dbReference type="EMBL" id="KZ269981">
    <property type="protein sequence ID" value="OZC11326.1"/>
    <property type="molecule type" value="Genomic_DNA"/>
</dbReference>
<feature type="signal peptide" evidence="1">
    <location>
        <begin position="1"/>
        <end position="22"/>
    </location>
</feature>
<dbReference type="AlphaFoldDB" id="A0A238C2F9"/>
<protein>
    <submittedName>
        <fullName evidence="2">Uncharacterized protein</fullName>
    </submittedName>
</protein>
<organism evidence="2 3">
    <name type="scientific">Onchocerca flexuosa</name>
    <dbReference type="NCBI Taxonomy" id="387005"/>
    <lineage>
        <taxon>Eukaryota</taxon>
        <taxon>Metazoa</taxon>
        <taxon>Ecdysozoa</taxon>
        <taxon>Nematoda</taxon>
        <taxon>Chromadorea</taxon>
        <taxon>Rhabditida</taxon>
        <taxon>Spirurina</taxon>
        <taxon>Spiruromorpha</taxon>
        <taxon>Filarioidea</taxon>
        <taxon>Onchocercidae</taxon>
        <taxon>Onchocerca</taxon>
    </lineage>
</organism>
<sequence>MQTDSITFQIALFVILFETVVSQCMSENLVGENRYANEKSCLIYGFGRRVGVYHYRMDDTIFKKSDAIQQLSTVARSIVFDILKDTDLIEINRSNLLEHYEKMRMAWTSLLSYLTLNNQFLIAVCARLSFALLPCYMVPSHVNLTYSELHGTIELCIERALIHNYADLELCAALVFSAPVTDIKKYFHMKCMLETNGTCAIVSDILPRRTRLFLRKSSDVLLKTRSWCVIRKSPHITLNLIRLARFCAVVLDDHSSDKQLSVDFSIFCAFNLKMTDGNDSNDLNHYYALTSWIKKLGRLNANFPQNISLDAIVQEFVRCLIPPEILIKQTCEKSYKNGSALKYCWKIQNLLQSPCILRFCKDFSLEITEALILYAKKMALKASVEDDQILAAEMHFIVFIALQLSTAIFIGNRCHGESFHAALCMFDDALSL</sequence>
<evidence type="ECO:0000256" key="1">
    <source>
        <dbReference type="SAM" id="SignalP"/>
    </source>
</evidence>
<dbReference type="Proteomes" id="UP000242913">
    <property type="component" value="Unassembled WGS sequence"/>
</dbReference>
<name>A0A238C2F9_9BILA</name>
<evidence type="ECO:0000313" key="3">
    <source>
        <dbReference type="Proteomes" id="UP000242913"/>
    </source>
</evidence>
<accession>A0A238C2F9</accession>
<dbReference type="OrthoDB" id="10488232at2759"/>
<gene>
    <name evidence="2" type="ORF">X798_01742</name>
</gene>
<evidence type="ECO:0000313" key="2">
    <source>
        <dbReference type="EMBL" id="OZC11326.1"/>
    </source>
</evidence>